<accession>A0AAV7JRS3</accession>
<name>A0AAV7JRS3_9METZ</name>
<evidence type="ECO:0000313" key="1">
    <source>
        <dbReference type="EMBL" id="KAI6651707.1"/>
    </source>
</evidence>
<dbReference type="EMBL" id="JAKMXF010000302">
    <property type="protein sequence ID" value="KAI6651707.1"/>
    <property type="molecule type" value="Genomic_DNA"/>
</dbReference>
<dbReference type="AlphaFoldDB" id="A0AAV7JRS3"/>
<protein>
    <submittedName>
        <fullName evidence="1">Disks large-associated protein 1 isoform X1</fullName>
    </submittedName>
</protein>
<comment type="caution">
    <text evidence="1">The sequence shown here is derived from an EMBL/GenBank/DDBJ whole genome shotgun (WGS) entry which is preliminary data.</text>
</comment>
<keyword evidence="2" id="KW-1185">Reference proteome</keyword>
<evidence type="ECO:0000313" key="2">
    <source>
        <dbReference type="Proteomes" id="UP001165289"/>
    </source>
</evidence>
<organism evidence="1 2">
    <name type="scientific">Oopsacas minuta</name>
    <dbReference type="NCBI Taxonomy" id="111878"/>
    <lineage>
        <taxon>Eukaryota</taxon>
        <taxon>Metazoa</taxon>
        <taxon>Porifera</taxon>
        <taxon>Hexactinellida</taxon>
        <taxon>Hexasterophora</taxon>
        <taxon>Lyssacinosida</taxon>
        <taxon>Leucopsacidae</taxon>
        <taxon>Oopsacas</taxon>
    </lineage>
</organism>
<reference evidence="1 2" key="1">
    <citation type="journal article" date="2023" name="BMC Biol.">
        <title>The compact genome of the sponge Oopsacas minuta (Hexactinellida) is lacking key metazoan core genes.</title>
        <authorList>
            <person name="Santini S."/>
            <person name="Schenkelaars Q."/>
            <person name="Jourda C."/>
            <person name="Duchesne M."/>
            <person name="Belahbib H."/>
            <person name="Rocher C."/>
            <person name="Selva M."/>
            <person name="Riesgo A."/>
            <person name="Vervoort M."/>
            <person name="Leys S.P."/>
            <person name="Kodjabachian L."/>
            <person name="Le Bivic A."/>
            <person name="Borchiellini C."/>
            <person name="Claverie J.M."/>
            <person name="Renard E."/>
        </authorList>
    </citation>
    <scope>NUCLEOTIDE SEQUENCE [LARGE SCALE GENOMIC DNA]</scope>
    <source>
        <strain evidence="1">SPO-2</strain>
    </source>
</reference>
<sequence length="207" mass="23499">MALFSSTEGKSLFDKGTSYLASFFESDSDSTEYVSIDSPSIDEETEAYKIPAHLLLLPQTNTFRSAPPVVNLALPIDQYSPPSPNIRPPHLCQNRNGEYFLRYIQNTRSSLVTISSRGMYLLQESPPPPIDSILRTLITKAENIALITLGDFQKLCRENMSPVSDKKRPVSNDLESEWFKISRNISELSKRFDQIDNLFEESGWKQE</sequence>
<proteinExistence type="predicted"/>
<dbReference type="Proteomes" id="UP001165289">
    <property type="component" value="Unassembled WGS sequence"/>
</dbReference>
<gene>
    <name evidence="1" type="ORF">LOD99_4955</name>
</gene>